<reference evidence="7" key="1">
    <citation type="submission" date="2023-07" db="EMBL/GenBank/DDBJ databases">
        <title>Chromosome-level genome assembly of Artemia franciscana.</title>
        <authorList>
            <person name="Jo E."/>
        </authorList>
    </citation>
    <scope>NUCLEOTIDE SEQUENCE</scope>
    <source>
        <tissue evidence="7">Whole body</tissue>
    </source>
</reference>
<dbReference type="InterPro" id="IPR032104">
    <property type="entry name" value="Spaetzle"/>
</dbReference>
<evidence type="ECO:0000313" key="8">
    <source>
        <dbReference type="Proteomes" id="UP001187531"/>
    </source>
</evidence>
<evidence type="ECO:0000256" key="3">
    <source>
        <dbReference type="ARBA" id="ARBA00023180"/>
    </source>
</evidence>
<evidence type="ECO:0000256" key="2">
    <source>
        <dbReference type="ARBA" id="ARBA00023157"/>
    </source>
</evidence>
<dbReference type="InterPro" id="IPR029034">
    <property type="entry name" value="Cystine-knot_cytokine"/>
</dbReference>
<keyword evidence="3" id="KW-0325">Glycoprotein</keyword>
<dbReference type="EMBL" id="JAVRJZ010000002">
    <property type="protein sequence ID" value="KAK2726460.1"/>
    <property type="molecule type" value="Genomic_DNA"/>
</dbReference>
<dbReference type="GO" id="GO:0005121">
    <property type="term" value="F:Toll binding"/>
    <property type="evidence" value="ECO:0007669"/>
    <property type="project" value="TreeGrafter"/>
</dbReference>
<evidence type="ECO:0000259" key="6">
    <source>
        <dbReference type="Pfam" id="PF16077"/>
    </source>
</evidence>
<evidence type="ECO:0000313" key="7">
    <source>
        <dbReference type="EMBL" id="KAK2726460.1"/>
    </source>
</evidence>
<dbReference type="PANTHER" id="PTHR23199:SF12">
    <property type="entry name" value="NEUROTROPHIN 1-RELATED"/>
    <property type="match status" value="1"/>
</dbReference>
<feature type="domain" description="Spaetzle" evidence="6">
    <location>
        <begin position="136"/>
        <end position="233"/>
    </location>
</feature>
<evidence type="ECO:0000256" key="4">
    <source>
        <dbReference type="SAM" id="MobiDB-lite"/>
    </source>
</evidence>
<feature type="signal peptide" evidence="5">
    <location>
        <begin position="1"/>
        <end position="16"/>
    </location>
</feature>
<dbReference type="GO" id="GO:0045087">
    <property type="term" value="P:innate immune response"/>
    <property type="evidence" value="ECO:0007669"/>
    <property type="project" value="TreeGrafter"/>
</dbReference>
<keyword evidence="1 5" id="KW-0732">Signal</keyword>
<feature type="compositionally biased region" description="Basic residues" evidence="4">
    <location>
        <begin position="53"/>
        <end position="62"/>
    </location>
</feature>
<keyword evidence="2" id="KW-1015">Disulfide bond</keyword>
<dbReference type="Pfam" id="PF16077">
    <property type="entry name" value="Spaetzle"/>
    <property type="match status" value="1"/>
</dbReference>
<feature type="chain" id="PRO_5041652743" description="Spaetzle domain-containing protein" evidence="5">
    <location>
        <begin position="17"/>
        <end position="238"/>
    </location>
</feature>
<evidence type="ECO:0000256" key="1">
    <source>
        <dbReference type="ARBA" id="ARBA00022729"/>
    </source>
</evidence>
<evidence type="ECO:0000256" key="5">
    <source>
        <dbReference type="SAM" id="SignalP"/>
    </source>
</evidence>
<keyword evidence="8" id="KW-1185">Reference proteome</keyword>
<sequence length="238" mass="27621">MLKYFVTAACITIALAAETEDQITAESANANPSRYKQQGHHRPGYQQPSHYQPGHHKQGHHQPKYDNKYPAKYEDAPACAKLSGRPWCLEDPEYPTYEIQKALEEHYDAVLALYKDVELDTKNSVEGLYDIRDETYLCPSSTNYVQPLRAVNSEGKWKIIVNKVEVRYYKFDQNTRVEECEAPEHPCPLVPECYESKCVQKNIYHRFLVYDPYDYDYPFSIESFKLPSACSCFLAAFY</sequence>
<dbReference type="Proteomes" id="UP001187531">
    <property type="component" value="Unassembled WGS sequence"/>
</dbReference>
<dbReference type="Gene3D" id="2.10.90.10">
    <property type="entry name" value="Cystine-knot cytokines"/>
    <property type="match status" value="1"/>
</dbReference>
<dbReference type="InterPro" id="IPR052444">
    <property type="entry name" value="Spz/Toll_ligand-like"/>
</dbReference>
<dbReference type="FunFam" id="2.10.90.10:FF:000035">
    <property type="entry name" value="Spz1"/>
    <property type="match status" value="1"/>
</dbReference>
<dbReference type="SUPFAM" id="SSF57501">
    <property type="entry name" value="Cystine-knot cytokines"/>
    <property type="match status" value="1"/>
</dbReference>
<organism evidence="7 8">
    <name type="scientific">Artemia franciscana</name>
    <name type="common">Brine shrimp</name>
    <name type="synonym">Artemia sanfranciscana</name>
    <dbReference type="NCBI Taxonomy" id="6661"/>
    <lineage>
        <taxon>Eukaryota</taxon>
        <taxon>Metazoa</taxon>
        <taxon>Ecdysozoa</taxon>
        <taxon>Arthropoda</taxon>
        <taxon>Crustacea</taxon>
        <taxon>Branchiopoda</taxon>
        <taxon>Anostraca</taxon>
        <taxon>Artemiidae</taxon>
        <taxon>Artemia</taxon>
    </lineage>
</organism>
<accession>A0AA88I912</accession>
<proteinExistence type="predicted"/>
<protein>
    <recommendedName>
        <fullName evidence="6">Spaetzle domain-containing protein</fullName>
    </recommendedName>
</protein>
<dbReference type="GO" id="GO:0008083">
    <property type="term" value="F:growth factor activity"/>
    <property type="evidence" value="ECO:0007669"/>
    <property type="project" value="TreeGrafter"/>
</dbReference>
<gene>
    <name evidence="7" type="ORF">QYM36_000791</name>
</gene>
<comment type="caution">
    <text evidence="7">The sequence shown here is derived from an EMBL/GenBank/DDBJ whole genome shotgun (WGS) entry which is preliminary data.</text>
</comment>
<dbReference type="AlphaFoldDB" id="A0AA88I912"/>
<name>A0AA88I912_ARTSF</name>
<dbReference type="PANTHER" id="PTHR23199">
    <property type="entry name" value="NEUROTROPHIN 1-RELATED"/>
    <property type="match status" value="1"/>
</dbReference>
<dbReference type="GO" id="GO:0005615">
    <property type="term" value="C:extracellular space"/>
    <property type="evidence" value="ECO:0007669"/>
    <property type="project" value="UniProtKB-ARBA"/>
</dbReference>
<feature type="region of interest" description="Disordered" evidence="4">
    <location>
        <begin position="31"/>
        <end position="68"/>
    </location>
</feature>
<dbReference type="GO" id="GO:0021556">
    <property type="term" value="P:central nervous system formation"/>
    <property type="evidence" value="ECO:0007669"/>
    <property type="project" value="TreeGrafter"/>
</dbReference>